<dbReference type="Proteomes" id="UP000199545">
    <property type="component" value="Unassembled WGS sequence"/>
</dbReference>
<keyword evidence="1" id="KW-0175">Coiled coil</keyword>
<name>A0A1I3T9Q3_9BACL</name>
<dbReference type="OrthoDB" id="1633905at2"/>
<evidence type="ECO:0008006" key="4">
    <source>
        <dbReference type="Google" id="ProtNLM"/>
    </source>
</evidence>
<dbReference type="SUPFAM" id="SSF160424">
    <property type="entry name" value="BH3703-like"/>
    <property type="match status" value="1"/>
</dbReference>
<organism evidence="2 3">
    <name type="scientific">Thermoflavimicrobium dichotomicum</name>
    <dbReference type="NCBI Taxonomy" id="46223"/>
    <lineage>
        <taxon>Bacteria</taxon>
        <taxon>Bacillati</taxon>
        <taxon>Bacillota</taxon>
        <taxon>Bacilli</taxon>
        <taxon>Bacillales</taxon>
        <taxon>Thermoactinomycetaceae</taxon>
        <taxon>Thermoflavimicrobium</taxon>
    </lineage>
</organism>
<gene>
    <name evidence="2" type="ORF">SAMN05421852_11661</name>
</gene>
<dbReference type="NCBIfam" id="TIGR01741">
    <property type="entry name" value="staph_tand_hypo"/>
    <property type="match status" value="1"/>
</dbReference>
<keyword evidence="3" id="KW-1185">Reference proteome</keyword>
<dbReference type="Gene3D" id="3.30.500.20">
    <property type="entry name" value="BH3703-like domains"/>
    <property type="match status" value="1"/>
</dbReference>
<dbReference type="RefSeq" id="WP_093231076.1">
    <property type="nucleotide sequence ID" value="NZ_FORR01000016.1"/>
</dbReference>
<evidence type="ECO:0000256" key="1">
    <source>
        <dbReference type="SAM" id="Coils"/>
    </source>
</evidence>
<accession>A0A1I3T9Q3</accession>
<proteinExistence type="predicted"/>
<sequence>MDHPKLDSIYQSIAQTVIEMIPEEWTKVYVYGELMDGVQSTYFYYYPTANEEPVQIFDIPELFEVDEEEFDQLRDQLDEHLENLRNEFKQSGHEPWSTFTMVFDHLGKFKAEYGYEDLSKTDHYDRMIIWEYKYLGLVPKSNFGRDILEEYLKETEGKAID</sequence>
<reference evidence="2 3" key="1">
    <citation type="submission" date="2016-10" db="EMBL/GenBank/DDBJ databases">
        <authorList>
            <person name="de Groot N.N."/>
        </authorList>
    </citation>
    <scope>NUCLEOTIDE SEQUENCE [LARGE SCALE GENOMIC DNA]</scope>
    <source>
        <strain evidence="2 3">DSM 44778</strain>
    </source>
</reference>
<dbReference type="EMBL" id="FORR01000016">
    <property type="protein sequence ID" value="SFJ67293.1"/>
    <property type="molecule type" value="Genomic_DNA"/>
</dbReference>
<dbReference type="InterPro" id="IPR006728">
    <property type="entry name" value="YezG-like"/>
</dbReference>
<dbReference type="Pfam" id="PF04634">
    <property type="entry name" value="YezG-like"/>
    <property type="match status" value="1"/>
</dbReference>
<feature type="coiled-coil region" evidence="1">
    <location>
        <begin position="63"/>
        <end position="94"/>
    </location>
</feature>
<evidence type="ECO:0000313" key="2">
    <source>
        <dbReference type="EMBL" id="SFJ67293.1"/>
    </source>
</evidence>
<dbReference type="InterPro" id="IPR036170">
    <property type="entry name" value="YezG-like_sf"/>
</dbReference>
<protein>
    <recommendedName>
        <fullName evidence="4">TIGR01741 family protein</fullName>
    </recommendedName>
</protein>
<evidence type="ECO:0000313" key="3">
    <source>
        <dbReference type="Proteomes" id="UP000199545"/>
    </source>
</evidence>
<dbReference type="AlphaFoldDB" id="A0A1I3T9Q3"/>